<dbReference type="EMBL" id="JOKG01000005">
    <property type="protein sequence ID" value="KEQ11899.1"/>
    <property type="molecule type" value="Genomic_DNA"/>
</dbReference>
<reference evidence="1 2" key="1">
    <citation type="submission" date="2014-06" db="EMBL/GenBank/DDBJ databases">
        <title>Whole Genome Sequences of Three Symbiotic Endozoicomonas Bacteria.</title>
        <authorList>
            <person name="Neave M.J."/>
            <person name="Apprill A."/>
            <person name="Voolstra C.R."/>
        </authorList>
    </citation>
    <scope>NUCLEOTIDE SEQUENCE [LARGE SCALE GENOMIC DNA]</scope>
    <source>
        <strain evidence="1 2">LMG 24815</strain>
    </source>
</reference>
<sequence>MAVIILAKPYRKTVCYNQRFRISEEILDDTLVYVYCYQPSLFSRLLFHSVCQKSDKNFHHAFLSNSHTNSVLSAFQRIQQPPAAYTPKR</sequence>
<accession>A0A081N0C6</accession>
<protein>
    <submittedName>
        <fullName evidence="1">Uncharacterized protein</fullName>
    </submittedName>
</protein>
<dbReference type="Proteomes" id="UP000028006">
    <property type="component" value="Unassembled WGS sequence"/>
</dbReference>
<comment type="caution">
    <text evidence="1">The sequence shown here is derived from an EMBL/GenBank/DDBJ whole genome shotgun (WGS) entry which is preliminary data.</text>
</comment>
<proteinExistence type="predicted"/>
<keyword evidence="2" id="KW-1185">Reference proteome</keyword>
<organism evidence="1 2">
    <name type="scientific">Endozoicomonas montiporae</name>
    <dbReference type="NCBI Taxonomy" id="1027273"/>
    <lineage>
        <taxon>Bacteria</taxon>
        <taxon>Pseudomonadati</taxon>
        <taxon>Pseudomonadota</taxon>
        <taxon>Gammaproteobacteria</taxon>
        <taxon>Oceanospirillales</taxon>
        <taxon>Endozoicomonadaceae</taxon>
        <taxon>Endozoicomonas</taxon>
    </lineage>
</organism>
<name>A0A081N0C6_9GAMM</name>
<evidence type="ECO:0000313" key="1">
    <source>
        <dbReference type="EMBL" id="KEQ11899.1"/>
    </source>
</evidence>
<dbReference type="AlphaFoldDB" id="A0A081N0C6"/>
<gene>
    <name evidence="1" type="ORF">GZ77_22535</name>
</gene>
<evidence type="ECO:0000313" key="2">
    <source>
        <dbReference type="Proteomes" id="UP000028006"/>
    </source>
</evidence>